<dbReference type="Pfam" id="PF24621">
    <property type="entry name" value="DHQS_C"/>
    <property type="match status" value="1"/>
</dbReference>
<evidence type="ECO:0000256" key="7">
    <source>
        <dbReference type="ARBA" id="ARBA00013031"/>
    </source>
</evidence>
<dbReference type="PIRSF" id="PIRSF001455">
    <property type="entry name" value="DHQ_synth"/>
    <property type="match status" value="1"/>
</dbReference>
<keyword evidence="14 18" id="KW-0520">NAD</keyword>
<evidence type="ECO:0000256" key="8">
    <source>
        <dbReference type="ARBA" id="ARBA00017684"/>
    </source>
</evidence>
<dbReference type="CDD" id="cd08195">
    <property type="entry name" value="DHQS"/>
    <property type="match status" value="1"/>
</dbReference>
<keyword evidence="11 18" id="KW-0479">Metal-binding</keyword>
<evidence type="ECO:0000256" key="6">
    <source>
        <dbReference type="ARBA" id="ARBA00005412"/>
    </source>
</evidence>
<dbReference type="InterPro" id="IPR056179">
    <property type="entry name" value="DHQS_C"/>
</dbReference>
<dbReference type="Proteomes" id="UP001526246">
    <property type="component" value="Unassembled WGS sequence"/>
</dbReference>
<comment type="subcellular location">
    <subcellularLocation>
        <location evidence="4 18">Cytoplasm</location>
    </subcellularLocation>
</comment>
<comment type="caution">
    <text evidence="18">Lacks conserved residue(s) required for the propagation of feature annotation.</text>
</comment>
<feature type="binding site" evidence="18">
    <location>
        <position position="136"/>
    </location>
    <ligand>
        <name>NAD(+)</name>
        <dbReference type="ChEBI" id="CHEBI:57540"/>
    </ligand>
</feature>
<evidence type="ECO:0000256" key="4">
    <source>
        <dbReference type="ARBA" id="ARBA00004496"/>
    </source>
</evidence>
<evidence type="ECO:0000256" key="2">
    <source>
        <dbReference type="ARBA" id="ARBA00001911"/>
    </source>
</evidence>
<evidence type="ECO:0000256" key="13">
    <source>
        <dbReference type="ARBA" id="ARBA00022833"/>
    </source>
</evidence>
<evidence type="ECO:0000256" key="3">
    <source>
        <dbReference type="ARBA" id="ARBA00003485"/>
    </source>
</evidence>
<evidence type="ECO:0000256" key="18">
    <source>
        <dbReference type="HAMAP-Rule" id="MF_00110"/>
    </source>
</evidence>
<evidence type="ECO:0000259" key="19">
    <source>
        <dbReference type="Pfam" id="PF01761"/>
    </source>
</evidence>
<evidence type="ECO:0000256" key="11">
    <source>
        <dbReference type="ARBA" id="ARBA00022723"/>
    </source>
</evidence>
<evidence type="ECO:0000256" key="14">
    <source>
        <dbReference type="ARBA" id="ARBA00023027"/>
    </source>
</evidence>
<keyword evidence="16 18" id="KW-0456">Lyase</keyword>
<name>A0ABT3JCQ1_9SPHN</name>
<keyword evidence="10 18" id="KW-0028">Amino-acid biosynthesis</keyword>
<protein>
    <recommendedName>
        <fullName evidence="8 18">3-dehydroquinate synthase</fullName>
        <shortName evidence="18">DHQS</shortName>
        <ecNumber evidence="7 18">4.2.3.4</ecNumber>
    </recommendedName>
</protein>
<feature type="domain" description="3-dehydroquinate synthase N-terminal" evidence="19">
    <location>
        <begin position="62"/>
        <end position="172"/>
    </location>
</feature>
<accession>A0ABT3JCQ1</accession>
<sequence length="356" mass="37283">MSIVPVTAGSDHYDVLIGPLADSAERLRTISWGRRLLVVTEPKVWALHGEKLEAAVCCTPVFVPEGEDAKQWPHLQELVAAFAGHNLDRKRPVIAFGGGSVGDLTGLAAGLFKRGLPVVHVPTSLLAQADSAVGGKTAIDAEGQKNLVGLFHQPALVLADPALTLTLDHRQLLAGYAEVVKYGLIDDPDFFTWCEANGPALLAGELALRGEAVTRCVAAKARFVAADVEDRTGVRALLNLGHTFGHAIESAAGLGVVLHGEAVALGTVLAFDFSAQLGLCAADDAARVRRHFAAAGLPTTLTATPLDRAALLPLMGADKKNEGGRLRLVLTRGIGQAFLSDGVESGRLAAFLERAA</sequence>
<feature type="binding site" evidence="18">
    <location>
        <position position="178"/>
    </location>
    <ligand>
        <name>Zn(2+)</name>
        <dbReference type="ChEBI" id="CHEBI:29105"/>
    </ligand>
</feature>
<gene>
    <name evidence="18" type="primary">aroB</name>
    <name evidence="21" type="ORF">OMW55_03220</name>
</gene>
<evidence type="ECO:0000313" key="22">
    <source>
        <dbReference type="Proteomes" id="UP001526246"/>
    </source>
</evidence>
<evidence type="ECO:0000256" key="1">
    <source>
        <dbReference type="ARBA" id="ARBA00001393"/>
    </source>
</evidence>
<dbReference type="HAMAP" id="MF_00110">
    <property type="entry name" value="DHQ_synthase"/>
    <property type="match status" value="1"/>
</dbReference>
<comment type="cofactor">
    <cofactor evidence="2 18">
        <name>NAD(+)</name>
        <dbReference type="ChEBI" id="CHEBI:57540"/>
    </cofactor>
</comment>
<keyword evidence="12 18" id="KW-0547">Nucleotide-binding</keyword>
<dbReference type="InterPro" id="IPR050071">
    <property type="entry name" value="Dehydroquinate_synthase"/>
</dbReference>
<dbReference type="RefSeq" id="WP_264880774.1">
    <property type="nucleotide sequence ID" value="NZ_JAPDOB010000001.1"/>
</dbReference>
<dbReference type="Gene3D" id="3.40.50.1970">
    <property type="match status" value="1"/>
</dbReference>
<keyword evidence="15 18" id="KW-0057">Aromatic amino acid biosynthesis</keyword>
<comment type="catalytic activity">
    <reaction evidence="1 18">
        <text>7-phospho-2-dehydro-3-deoxy-D-arabino-heptonate = 3-dehydroquinate + phosphate</text>
        <dbReference type="Rhea" id="RHEA:21968"/>
        <dbReference type="ChEBI" id="CHEBI:32364"/>
        <dbReference type="ChEBI" id="CHEBI:43474"/>
        <dbReference type="ChEBI" id="CHEBI:58394"/>
        <dbReference type="EC" id="4.2.3.4"/>
    </reaction>
</comment>
<dbReference type="EC" id="4.2.3.4" evidence="7 18"/>
<keyword evidence="22" id="KW-1185">Reference proteome</keyword>
<comment type="caution">
    <text evidence="21">The sequence shown here is derived from an EMBL/GenBank/DDBJ whole genome shotgun (WGS) entry which is preliminary data.</text>
</comment>
<dbReference type="InterPro" id="IPR030960">
    <property type="entry name" value="DHQS/DOIS_N"/>
</dbReference>
<comment type="similarity">
    <text evidence="6 18">Belongs to the sugar phosphate cyclases superfamily. Dehydroquinate synthase family.</text>
</comment>
<dbReference type="PANTHER" id="PTHR43622">
    <property type="entry name" value="3-DEHYDROQUINATE SYNTHASE"/>
    <property type="match status" value="1"/>
</dbReference>
<comment type="pathway">
    <text evidence="5 18">Metabolic intermediate biosynthesis; chorismate biosynthesis; chorismate from D-erythrose 4-phosphate and phosphoenolpyruvate: step 2/7.</text>
</comment>
<organism evidence="21 22">
    <name type="scientific">Sphingomonas arvum</name>
    <dbReference type="NCBI Taxonomy" id="2992113"/>
    <lineage>
        <taxon>Bacteria</taxon>
        <taxon>Pseudomonadati</taxon>
        <taxon>Pseudomonadota</taxon>
        <taxon>Alphaproteobacteria</taxon>
        <taxon>Sphingomonadales</taxon>
        <taxon>Sphingomonadaceae</taxon>
        <taxon>Sphingomonas</taxon>
    </lineage>
</organism>
<comment type="function">
    <text evidence="3 18">Catalyzes the conversion of 3-deoxy-D-arabino-heptulosonate 7-phosphate (DAHP) to dehydroquinate (DHQ).</text>
</comment>
<evidence type="ECO:0000256" key="15">
    <source>
        <dbReference type="ARBA" id="ARBA00023141"/>
    </source>
</evidence>
<evidence type="ECO:0000259" key="20">
    <source>
        <dbReference type="Pfam" id="PF24621"/>
    </source>
</evidence>
<keyword evidence="13 18" id="KW-0862">Zinc</keyword>
<feature type="domain" description="3-dehydroquinate synthase C-terminal" evidence="20">
    <location>
        <begin position="175"/>
        <end position="321"/>
    </location>
</feature>
<dbReference type="EMBL" id="JAPDOB010000001">
    <property type="protein sequence ID" value="MCW3796816.1"/>
    <property type="molecule type" value="Genomic_DNA"/>
</dbReference>
<dbReference type="SUPFAM" id="SSF56796">
    <property type="entry name" value="Dehydroquinate synthase-like"/>
    <property type="match status" value="1"/>
</dbReference>
<evidence type="ECO:0000313" key="21">
    <source>
        <dbReference type="EMBL" id="MCW3796816.1"/>
    </source>
</evidence>
<dbReference type="Pfam" id="PF01761">
    <property type="entry name" value="DHQ_synthase"/>
    <property type="match status" value="1"/>
</dbReference>
<proteinExistence type="inferred from homology"/>
<dbReference type="Gene3D" id="1.20.1090.10">
    <property type="entry name" value="Dehydroquinate synthase-like - alpha domain"/>
    <property type="match status" value="1"/>
</dbReference>
<dbReference type="InterPro" id="IPR030963">
    <property type="entry name" value="DHQ_synth_fam"/>
</dbReference>
<evidence type="ECO:0000256" key="5">
    <source>
        <dbReference type="ARBA" id="ARBA00004661"/>
    </source>
</evidence>
<dbReference type="InterPro" id="IPR016037">
    <property type="entry name" value="DHQ_synth_AroB"/>
</dbReference>
<evidence type="ECO:0000256" key="12">
    <source>
        <dbReference type="ARBA" id="ARBA00022741"/>
    </source>
</evidence>
<keyword evidence="9 18" id="KW-0963">Cytoplasm</keyword>
<feature type="binding site" evidence="18">
    <location>
        <position position="145"/>
    </location>
    <ligand>
        <name>NAD(+)</name>
        <dbReference type="ChEBI" id="CHEBI:57540"/>
    </ligand>
</feature>
<evidence type="ECO:0000256" key="10">
    <source>
        <dbReference type="ARBA" id="ARBA00022605"/>
    </source>
</evidence>
<evidence type="ECO:0000256" key="17">
    <source>
        <dbReference type="ARBA" id="ARBA00023285"/>
    </source>
</evidence>
<keyword evidence="17 18" id="KW-0170">Cobalt</keyword>
<evidence type="ECO:0000256" key="9">
    <source>
        <dbReference type="ARBA" id="ARBA00022490"/>
    </source>
</evidence>
<dbReference type="PANTHER" id="PTHR43622:SF7">
    <property type="entry name" value="3-DEHYDROQUINATE SYNTHASE, CHLOROPLASTIC"/>
    <property type="match status" value="1"/>
</dbReference>
<reference evidence="21 22" key="1">
    <citation type="submission" date="2022-10" db="EMBL/GenBank/DDBJ databases">
        <title>Sphingomonas sp.</title>
        <authorList>
            <person name="Jin C."/>
        </authorList>
    </citation>
    <scope>NUCLEOTIDE SEQUENCE [LARGE SCALE GENOMIC DNA]</scope>
    <source>
        <strain evidence="21 22">BN140010</strain>
    </source>
</reference>
<feature type="binding site" evidence="18">
    <location>
        <position position="242"/>
    </location>
    <ligand>
        <name>Zn(2+)</name>
        <dbReference type="ChEBI" id="CHEBI:29105"/>
    </ligand>
</feature>
<evidence type="ECO:0000256" key="16">
    <source>
        <dbReference type="ARBA" id="ARBA00023239"/>
    </source>
</evidence>
<feature type="binding site" evidence="18">
    <location>
        <begin position="65"/>
        <end position="70"/>
    </location>
    <ligand>
        <name>NAD(+)</name>
        <dbReference type="ChEBI" id="CHEBI:57540"/>
    </ligand>
</feature>
<feature type="binding site" evidence="18">
    <location>
        <begin position="123"/>
        <end position="124"/>
    </location>
    <ligand>
        <name>NAD(+)</name>
        <dbReference type="ChEBI" id="CHEBI:57540"/>
    </ligand>
</feature>
<feature type="binding site" evidence="18">
    <location>
        <position position="259"/>
    </location>
    <ligand>
        <name>Zn(2+)</name>
        <dbReference type="ChEBI" id="CHEBI:29105"/>
    </ligand>
</feature>
<comment type="cofactor">
    <cofactor evidence="18">
        <name>Co(2+)</name>
        <dbReference type="ChEBI" id="CHEBI:48828"/>
    </cofactor>
    <cofactor evidence="18">
        <name>Zn(2+)</name>
        <dbReference type="ChEBI" id="CHEBI:29105"/>
    </cofactor>
    <text evidence="18">Binds 1 divalent metal cation per subunit. Can use either Co(2+) or Zn(2+).</text>
</comment>